<dbReference type="AlphaFoldDB" id="A0A9X0D8J2"/>
<reference evidence="2" key="1">
    <citation type="submission" date="2023-01" db="EMBL/GenBank/DDBJ databases">
        <title>Genome assembly of the deep-sea coral Lophelia pertusa.</title>
        <authorList>
            <person name="Herrera S."/>
            <person name="Cordes E."/>
        </authorList>
    </citation>
    <scope>NUCLEOTIDE SEQUENCE</scope>
    <source>
        <strain evidence="2">USNM1676648</strain>
        <tissue evidence="2">Polyp</tissue>
    </source>
</reference>
<evidence type="ECO:0000256" key="1">
    <source>
        <dbReference type="SAM" id="Phobius"/>
    </source>
</evidence>
<evidence type="ECO:0000313" key="3">
    <source>
        <dbReference type="Proteomes" id="UP001163046"/>
    </source>
</evidence>
<sequence length="288" mass="32241">MIVISGRDAAKQTRSRLWVPVSDAREQRENHVTCSWCVCVLVCYFLRLLSFCTRFIMVNMIRTTIVMFIIFAIHNTIADSQNASTEDGCTFILDFLVSLLFSTALVLPSFYSNEATKSGKFCAPPTLHHRGSKITFLSAPDNYARLVKVPLIPPTTIDSDASQPCGKDGDGHYFIGAIIRDKNNYKTGAPCLGIEGSSGKTIGADRRLDSELPKPSELTYYPGRFETLLNLSDRWGTCFVSQDGGFSREMIFQHKLNPHNGLFLEIYVDEKTEKVGLKYIEVSIVQEN</sequence>
<dbReference type="Proteomes" id="UP001163046">
    <property type="component" value="Unassembled WGS sequence"/>
</dbReference>
<dbReference type="OrthoDB" id="5972244at2759"/>
<comment type="caution">
    <text evidence="2">The sequence shown here is derived from an EMBL/GenBank/DDBJ whole genome shotgun (WGS) entry which is preliminary data.</text>
</comment>
<organism evidence="2 3">
    <name type="scientific">Desmophyllum pertusum</name>
    <dbReference type="NCBI Taxonomy" id="174260"/>
    <lineage>
        <taxon>Eukaryota</taxon>
        <taxon>Metazoa</taxon>
        <taxon>Cnidaria</taxon>
        <taxon>Anthozoa</taxon>
        <taxon>Hexacorallia</taxon>
        <taxon>Scleractinia</taxon>
        <taxon>Caryophylliina</taxon>
        <taxon>Caryophylliidae</taxon>
        <taxon>Desmophyllum</taxon>
    </lineage>
</organism>
<name>A0A9X0D8J2_9CNID</name>
<feature type="transmembrane region" description="Helical" evidence="1">
    <location>
        <begin position="61"/>
        <end position="78"/>
    </location>
</feature>
<dbReference type="EMBL" id="MU825415">
    <property type="protein sequence ID" value="KAJ7390521.1"/>
    <property type="molecule type" value="Genomic_DNA"/>
</dbReference>
<keyword evidence="1" id="KW-0812">Transmembrane</keyword>
<proteinExistence type="predicted"/>
<protein>
    <submittedName>
        <fullName evidence="2">Uncharacterized protein</fullName>
    </submittedName>
</protein>
<evidence type="ECO:0000313" key="2">
    <source>
        <dbReference type="EMBL" id="KAJ7390521.1"/>
    </source>
</evidence>
<feature type="transmembrane region" description="Helical" evidence="1">
    <location>
        <begin position="30"/>
        <end position="49"/>
    </location>
</feature>
<accession>A0A9X0D8J2</accession>
<keyword evidence="1" id="KW-1133">Transmembrane helix</keyword>
<keyword evidence="1" id="KW-0472">Membrane</keyword>
<keyword evidence="3" id="KW-1185">Reference proteome</keyword>
<gene>
    <name evidence="2" type="ORF">OS493_024553</name>
</gene>
<feature type="transmembrane region" description="Helical" evidence="1">
    <location>
        <begin position="90"/>
        <end position="111"/>
    </location>
</feature>